<name>A0ABN2BSI1_9ACTN</name>
<evidence type="ECO:0000259" key="7">
    <source>
        <dbReference type="Pfam" id="PF02770"/>
    </source>
</evidence>
<dbReference type="Gene3D" id="2.40.110.10">
    <property type="entry name" value="Butyryl-CoA Dehydrogenase, subunit A, domain 2"/>
    <property type="match status" value="1"/>
</dbReference>
<protein>
    <submittedName>
        <fullName evidence="8">Acyl-CoA dehydrogenase family protein</fullName>
    </submittedName>
</protein>
<dbReference type="InterPro" id="IPR006091">
    <property type="entry name" value="Acyl-CoA_Oxase/DH_mid-dom"/>
</dbReference>
<keyword evidence="9" id="KW-1185">Reference proteome</keyword>
<dbReference type="Gene3D" id="1.10.540.10">
    <property type="entry name" value="Acyl-CoA dehydrogenase/oxidase, N-terminal domain"/>
    <property type="match status" value="1"/>
</dbReference>
<comment type="similarity">
    <text evidence="2 5">Belongs to the acyl-CoA dehydrogenase family.</text>
</comment>
<evidence type="ECO:0000313" key="8">
    <source>
        <dbReference type="EMBL" id="GAA1545274.1"/>
    </source>
</evidence>
<gene>
    <name evidence="8" type="ORF">GCM10009788_54590</name>
</gene>
<keyword evidence="5" id="KW-0560">Oxidoreductase</keyword>
<dbReference type="SUPFAM" id="SSF47203">
    <property type="entry name" value="Acyl-CoA dehydrogenase C-terminal domain-like"/>
    <property type="match status" value="1"/>
</dbReference>
<dbReference type="InterPro" id="IPR036250">
    <property type="entry name" value="AcylCo_DH-like_C"/>
</dbReference>
<comment type="caution">
    <text evidence="8">The sequence shown here is derived from an EMBL/GenBank/DDBJ whole genome shotgun (WGS) entry which is preliminary data.</text>
</comment>
<comment type="cofactor">
    <cofactor evidence="1 5">
        <name>FAD</name>
        <dbReference type="ChEBI" id="CHEBI:57692"/>
    </cofactor>
</comment>
<evidence type="ECO:0000256" key="3">
    <source>
        <dbReference type="ARBA" id="ARBA00022630"/>
    </source>
</evidence>
<dbReference type="Pfam" id="PF02770">
    <property type="entry name" value="Acyl-CoA_dh_M"/>
    <property type="match status" value="1"/>
</dbReference>
<reference evidence="8 9" key="1">
    <citation type="journal article" date="2019" name="Int. J. Syst. Evol. Microbiol.">
        <title>The Global Catalogue of Microorganisms (GCM) 10K type strain sequencing project: providing services to taxonomists for standard genome sequencing and annotation.</title>
        <authorList>
            <consortium name="The Broad Institute Genomics Platform"/>
            <consortium name="The Broad Institute Genome Sequencing Center for Infectious Disease"/>
            <person name="Wu L."/>
            <person name="Ma J."/>
        </authorList>
    </citation>
    <scope>NUCLEOTIDE SEQUENCE [LARGE SCALE GENOMIC DNA]</scope>
    <source>
        <strain evidence="8 9">JCM 14942</strain>
    </source>
</reference>
<dbReference type="PANTHER" id="PTHR43884:SF12">
    <property type="entry name" value="ISOVALERYL-COA DEHYDROGENASE, MITOCHONDRIAL-RELATED"/>
    <property type="match status" value="1"/>
</dbReference>
<evidence type="ECO:0000256" key="2">
    <source>
        <dbReference type="ARBA" id="ARBA00009347"/>
    </source>
</evidence>
<evidence type="ECO:0000256" key="4">
    <source>
        <dbReference type="ARBA" id="ARBA00022827"/>
    </source>
</evidence>
<keyword evidence="3 5" id="KW-0285">Flavoprotein</keyword>
<feature type="domain" description="Acyl-CoA oxidase/dehydrogenase middle" evidence="7">
    <location>
        <begin position="132"/>
        <end position="227"/>
    </location>
</feature>
<dbReference type="SUPFAM" id="SSF56645">
    <property type="entry name" value="Acyl-CoA dehydrogenase NM domain-like"/>
    <property type="match status" value="1"/>
</dbReference>
<organism evidence="8 9">
    <name type="scientific">Nocardioides humi</name>
    <dbReference type="NCBI Taxonomy" id="449461"/>
    <lineage>
        <taxon>Bacteria</taxon>
        <taxon>Bacillati</taxon>
        <taxon>Actinomycetota</taxon>
        <taxon>Actinomycetes</taxon>
        <taxon>Propionibacteriales</taxon>
        <taxon>Nocardioidaceae</taxon>
        <taxon>Nocardioides</taxon>
    </lineage>
</organism>
<dbReference type="InterPro" id="IPR009100">
    <property type="entry name" value="AcylCoA_DH/oxidase_NM_dom_sf"/>
</dbReference>
<dbReference type="InterPro" id="IPR046373">
    <property type="entry name" value="Acyl-CoA_Oxase/DH_mid-dom_sf"/>
</dbReference>
<dbReference type="Gene3D" id="1.20.140.10">
    <property type="entry name" value="Butyryl-CoA Dehydrogenase, subunit A, domain 3"/>
    <property type="match status" value="1"/>
</dbReference>
<evidence type="ECO:0000313" key="9">
    <source>
        <dbReference type="Proteomes" id="UP001500842"/>
    </source>
</evidence>
<dbReference type="Proteomes" id="UP001500842">
    <property type="component" value="Unassembled WGS sequence"/>
</dbReference>
<evidence type="ECO:0000256" key="1">
    <source>
        <dbReference type="ARBA" id="ARBA00001974"/>
    </source>
</evidence>
<evidence type="ECO:0000259" key="6">
    <source>
        <dbReference type="Pfam" id="PF00441"/>
    </source>
</evidence>
<evidence type="ECO:0000256" key="5">
    <source>
        <dbReference type="RuleBase" id="RU362125"/>
    </source>
</evidence>
<accession>A0ABN2BSI1</accession>
<keyword evidence="4 5" id="KW-0274">FAD</keyword>
<sequence length="397" mass="42672">MTISTEATALREEIRAWGLAHVRPLAREADRLHGPPPGVEAVLAAAPTDLAAIAVAALPSLPEELRPWFPSERETGYVLGALMMEVQPYGDSWVLTQLRGAGIAEKVVKLLGTPEQQERWVGSHSGTFRRTAFALTEPHFGSDPSSVATTATRDGDGWVINGRKMYCSNGASADYAVVFATIDKEAGADGIRAFVVPTGTPGYVVGKRNETKLGIRSHETSELLFEQMAVPADALLGGEDAGGNGLMGALGTLNTSRPLMGAWALGIAGAALDAAREWFGENADAYSARRRQLAQDDLRRMDTAIAEARTLVLQACELANRGVPNRREASTAKAVAPAVGEAVCRRVIELVGPEAVSEQHLFEKWFRDVRIMDIFEGSGQIQRLMVSRSLMGRNAVR</sequence>
<dbReference type="EMBL" id="BAAAOR010000041">
    <property type="protein sequence ID" value="GAA1545274.1"/>
    <property type="molecule type" value="Genomic_DNA"/>
</dbReference>
<feature type="domain" description="Acyl-CoA dehydrogenase/oxidase C-terminal" evidence="6">
    <location>
        <begin position="243"/>
        <end position="390"/>
    </location>
</feature>
<dbReference type="PANTHER" id="PTHR43884">
    <property type="entry name" value="ACYL-COA DEHYDROGENASE"/>
    <property type="match status" value="1"/>
</dbReference>
<dbReference type="Pfam" id="PF00441">
    <property type="entry name" value="Acyl-CoA_dh_1"/>
    <property type="match status" value="1"/>
</dbReference>
<dbReference type="InterPro" id="IPR037069">
    <property type="entry name" value="AcylCoA_DH/ox_N_sf"/>
</dbReference>
<dbReference type="RefSeq" id="WP_181410665.1">
    <property type="nucleotide sequence ID" value="NZ_BAAAOR010000041.1"/>
</dbReference>
<dbReference type="InterPro" id="IPR009075">
    <property type="entry name" value="AcylCo_DH/oxidase_C"/>
</dbReference>
<proteinExistence type="inferred from homology"/>